<dbReference type="AlphaFoldDB" id="B1MI63"/>
<dbReference type="Proteomes" id="UP000007137">
    <property type="component" value="Chromosome"/>
</dbReference>
<gene>
    <name evidence="2" type="ordered locus">MAB_0790</name>
</gene>
<proteinExistence type="predicted"/>
<feature type="transmembrane region" description="Helical" evidence="1">
    <location>
        <begin position="49"/>
        <end position="69"/>
    </location>
</feature>
<evidence type="ECO:0000313" key="2">
    <source>
        <dbReference type="EMBL" id="CAM60885.1"/>
    </source>
</evidence>
<keyword evidence="1" id="KW-0472">Membrane</keyword>
<reference evidence="2 3" key="1">
    <citation type="journal article" date="2009" name="PLoS ONE">
        <title>Non mycobacterial virulence genes in the genome of the emerging pathogen Mycobacterium abscessus.</title>
        <authorList>
            <person name="Ripoll F."/>
            <person name="Pasek S."/>
            <person name="Schenowitz C."/>
            <person name="Dossat C."/>
            <person name="Barbe V."/>
            <person name="Rottman M."/>
            <person name="Macheras E."/>
            <person name="Heym B."/>
            <person name="Herrmann J.L."/>
            <person name="Daffe M."/>
            <person name="Brosch R."/>
            <person name="Risler J.L."/>
            <person name="Gaillard J.L."/>
        </authorList>
    </citation>
    <scope>NUCLEOTIDE SEQUENCE [LARGE SCALE GENOMIC DNA]</scope>
    <source>
        <strain evidence="3">ATCC 19977 / DSM 44196 / CCUG 20993 / CIP 104536 / JCM 13569 / NCTC 13031 / TMC 1543 / L948</strain>
    </source>
</reference>
<name>B1MI63_MYCA9</name>
<accession>B1MI63</accession>
<keyword evidence="1" id="KW-1133">Transmembrane helix</keyword>
<feature type="transmembrane region" description="Helical" evidence="1">
    <location>
        <begin position="75"/>
        <end position="96"/>
    </location>
</feature>
<dbReference type="EMBL" id="CU458896">
    <property type="protein sequence ID" value="CAM60885.1"/>
    <property type="molecule type" value="Genomic_DNA"/>
</dbReference>
<sequence length="230" mass="25477">MRLPQGPGASTDRRDVVMSKCGSVFDRVTMRLLGIGYGPDMPFHRYDRVMPTIVIACVIGVVGLAVLLVALGPVFMWAFIGLLVLFSAIVILRAVLLSPKSLDTLPAIDRTPRVATVSANEGTDSVTGWPGLYVTYQGRGGKQYEVHLADDVDESWLDRFPIGSTWQVYAFRDTALADTVVFLTEAHDEVLRSGIYLWLGVRGEVHTGRFRKPRPGSTFFSQDSKWRIES</sequence>
<evidence type="ECO:0000256" key="1">
    <source>
        <dbReference type="SAM" id="Phobius"/>
    </source>
</evidence>
<protein>
    <submittedName>
        <fullName evidence="2">Uncharacterized protein</fullName>
    </submittedName>
</protein>
<evidence type="ECO:0000313" key="3">
    <source>
        <dbReference type="Proteomes" id="UP000007137"/>
    </source>
</evidence>
<dbReference type="KEGG" id="mab:MAB_0790"/>
<organism evidence="2 3">
    <name type="scientific">Mycobacteroides abscessus (strain ATCC 19977 / DSM 44196 / CCUG 20993 / CIP 104536 / JCM 13569 / NCTC 13031 / TMC 1543 / L948)</name>
    <name type="common">Mycobacterium abscessus</name>
    <dbReference type="NCBI Taxonomy" id="561007"/>
    <lineage>
        <taxon>Bacteria</taxon>
        <taxon>Bacillati</taxon>
        <taxon>Actinomycetota</taxon>
        <taxon>Actinomycetes</taxon>
        <taxon>Mycobacteriales</taxon>
        <taxon>Mycobacteriaceae</taxon>
        <taxon>Mycobacteroides</taxon>
        <taxon>Mycobacteroides abscessus</taxon>
    </lineage>
</organism>
<keyword evidence="1" id="KW-0812">Transmembrane</keyword>
<keyword evidence="3" id="KW-1185">Reference proteome</keyword>